<sequence>MTATLDDVKAHLHIFHSVEDDYLTKLLKQSQAAITRMTGIDMGDEYDELVLNRVRYAYNDSLDEFEERYQSVLLGLSTQLLAYDEGESDEKEV</sequence>
<dbReference type="Pfam" id="PF05135">
    <property type="entry name" value="Phage_connect_1"/>
    <property type="match status" value="1"/>
</dbReference>
<dbReference type="InterPro" id="IPR021146">
    <property type="entry name" value="Phage_gp6-like_head-tail"/>
</dbReference>
<dbReference type="Proteomes" id="UP000192638">
    <property type="component" value="Unassembled WGS sequence"/>
</dbReference>
<organism evidence="1 2">
    <name type="scientific">Ligilactobacillus salivarius</name>
    <dbReference type="NCBI Taxonomy" id="1624"/>
    <lineage>
        <taxon>Bacteria</taxon>
        <taxon>Bacillati</taxon>
        <taxon>Bacillota</taxon>
        <taxon>Bacilli</taxon>
        <taxon>Lactobacillales</taxon>
        <taxon>Lactobacillaceae</taxon>
        <taxon>Ligilactobacillus</taxon>
    </lineage>
</organism>
<proteinExistence type="predicted"/>
<comment type="caution">
    <text evidence="1">The sequence shown here is derived from an EMBL/GenBank/DDBJ whole genome shotgun (WGS) entry which is preliminary data.</text>
</comment>
<evidence type="ECO:0008006" key="3">
    <source>
        <dbReference type="Google" id="ProtNLM"/>
    </source>
</evidence>
<dbReference type="RefSeq" id="WP_081530450.1">
    <property type="nucleotide sequence ID" value="NZ_NBEB01000040.1"/>
</dbReference>
<dbReference type="Gene3D" id="1.10.3230.30">
    <property type="entry name" value="Phage gp6-like head-tail connector protein"/>
    <property type="match status" value="1"/>
</dbReference>
<gene>
    <name evidence="1" type="ORF">B6U60_03975</name>
</gene>
<dbReference type="NCBIfam" id="TIGR01560">
    <property type="entry name" value="put_DNA_pack"/>
    <property type="match status" value="1"/>
</dbReference>
<dbReference type="CDD" id="cd08054">
    <property type="entry name" value="gp6"/>
    <property type="match status" value="1"/>
</dbReference>
<accession>A0A1V9R1S1</accession>
<dbReference type="AlphaFoldDB" id="A0A1V9R1S1"/>
<reference evidence="1 2" key="1">
    <citation type="submission" date="2017-03" db="EMBL/GenBank/DDBJ databases">
        <title>Phylogenomics and comparative genomics of Lactobacillus salivarius, a mammalian gut commensal.</title>
        <authorList>
            <person name="Harris H.M."/>
        </authorList>
    </citation>
    <scope>NUCLEOTIDE SEQUENCE [LARGE SCALE GENOMIC DNA]</scope>
    <source>
        <strain evidence="1 2">LMG 14477</strain>
    </source>
</reference>
<dbReference type="EMBL" id="NBEB01000040">
    <property type="protein sequence ID" value="OQQ84467.1"/>
    <property type="molecule type" value="Genomic_DNA"/>
</dbReference>
<dbReference type="InterPro" id="IPR006450">
    <property type="entry name" value="Phage_HK97_gp6-like"/>
</dbReference>
<evidence type="ECO:0000313" key="2">
    <source>
        <dbReference type="Proteomes" id="UP000192638"/>
    </source>
</evidence>
<name>A0A1V9R1S1_9LACO</name>
<protein>
    <recommendedName>
        <fullName evidence="3">Phage gp6-like head-tail connector protein</fullName>
    </recommendedName>
</protein>
<evidence type="ECO:0000313" key="1">
    <source>
        <dbReference type="EMBL" id="OQQ84467.1"/>
    </source>
</evidence>